<evidence type="ECO:0000313" key="6">
    <source>
        <dbReference type="EMBL" id="KMT23200.1"/>
    </source>
</evidence>
<evidence type="ECO:0000256" key="1">
    <source>
        <dbReference type="ARBA" id="ARBA00022475"/>
    </source>
</evidence>
<evidence type="ECO:0000256" key="3">
    <source>
        <dbReference type="ARBA" id="ARBA00022989"/>
    </source>
</evidence>
<name>A0A0J8DAX2_CLOCY</name>
<keyword evidence="7" id="KW-1185">Reference proteome</keyword>
<feature type="transmembrane region" description="Helical" evidence="5">
    <location>
        <begin position="132"/>
        <end position="155"/>
    </location>
</feature>
<feature type="transmembrane region" description="Helical" evidence="5">
    <location>
        <begin position="36"/>
        <end position="56"/>
    </location>
</feature>
<protein>
    <submittedName>
        <fullName evidence="6">Putative membrane protein</fullName>
    </submittedName>
</protein>
<feature type="transmembrane region" description="Helical" evidence="5">
    <location>
        <begin position="161"/>
        <end position="179"/>
    </location>
</feature>
<dbReference type="RefSeq" id="WP_048569283.1">
    <property type="nucleotide sequence ID" value="NZ_LFVU01000002.1"/>
</dbReference>
<keyword evidence="2 5" id="KW-0812">Transmembrane</keyword>
<reference evidence="6 7" key="1">
    <citation type="submission" date="2015-06" db="EMBL/GenBank/DDBJ databases">
        <title>Draft genome sequence of the purine-degrading Clostridium cylindrosporum HC-1 (DSM 605).</title>
        <authorList>
            <person name="Poehlein A."/>
            <person name="Schiel-Bengelsdorf B."/>
            <person name="Bengelsdorf F."/>
            <person name="Daniel R."/>
            <person name="Duerre P."/>
        </authorList>
    </citation>
    <scope>NUCLEOTIDE SEQUENCE [LARGE SCALE GENOMIC DNA]</scope>
    <source>
        <strain evidence="6 7">DSM 605</strain>
    </source>
</reference>
<evidence type="ECO:0000256" key="4">
    <source>
        <dbReference type="ARBA" id="ARBA00023136"/>
    </source>
</evidence>
<evidence type="ECO:0000256" key="5">
    <source>
        <dbReference type="SAM" id="Phobius"/>
    </source>
</evidence>
<dbReference type="EMBL" id="LFVU01000002">
    <property type="protein sequence ID" value="KMT23200.1"/>
    <property type="molecule type" value="Genomic_DNA"/>
</dbReference>
<accession>A0A0J8DAX2</accession>
<dbReference type="AlphaFoldDB" id="A0A0J8DAX2"/>
<dbReference type="STRING" id="1121307.CLCY_6c00810"/>
<keyword evidence="3 5" id="KW-1133">Transmembrane helix</keyword>
<feature type="transmembrane region" description="Helical" evidence="5">
    <location>
        <begin position="6"/>
        <end position="24"/>
    </location>
</feature>
<keyword evidence="1" id="KW-1003">Cell membrane</keyword>
<dbReference type="PATRIC" id="fig|1121307.3.peg.2213"/>
<organism evidence="6 7">
    <name type="scientific">Clostridium cylindrosporum DSM 605</name>
    <dbReference type="NCBI Taxonomy" id="1121307"/>
    <lineage>
        <taxon>Bacteria</taxon>
        <taxon>Bacillati</taxon>
        <taxon>Bacillota</taxon>
        <taxon>Clostridia</taxon>
        <taxon>Eubacteriales</taxon>
        <taxon>Clostridiaceae</taxon>
        <taxon>Clostridium</taxon>
    </lineage>
</organism>
<dbReference type="Pfam" id="PF02659">
    <property type="entry name" value="Mntp"/>
    <property type="match status" value="1"/>
</dbReference>
<proteinExistence type="predicted"/>
<feature type="transmembrane region" description="Helical" evidence="5">
    <location>
        <begin position="186"/>
        <end position="204"/>
    </location>
</feature>
<gene>
    <name evidence="6" type="ORF">CLCY_6c00810</name>
</gene>
<dbReference type="PANTHER" id="PTHR35529:SF2">
    <property type="entry name" value="SPORULATION PROTEIN YTAF-RELATED"/>
    <property type="match status" value="1"/>
</dbReference>
<dbReference type="PANTHER" id="PTHR35529">
    <property type="entry name" value="MANGANESE EFFLUX PUMP MNTP-RELATED"/>
    <property type="match status" value="1"/>
</dbReference>
<dbReference type="InterPro" id="IPR003810">
    <property type="entry name" value="Mntp/YtaF"/>
</dbReference>
<evidence type="ECO:0000256" key="2">
    <source>
        <dbReference type="ARBA" id="ARBA00022692"/>
    </source>
</evidence>
<dbReference type="OrthoDB" id="1650809at2"/>
<dbReference type="Proteomes" id="UP000036756">
    <property type="component" value="Unassembled WGS sequence"/>
</dbReference>
<feature type="transmembrane region" description="Helical" evidence="5">
    <location>
        <begin position="62"/>
        <end position="81"/>
    </location>
</feature>
<keyword evidence="4 5" id="KW-0472">Membrane</keyword>
<evidence type="ECO:0000313" key="7">
    <source>
        <dbReference type="Proteomes" id="UP000036756"/>
    </source>
</evidence>
<comment type="caution">
    <text evidence="6">The sequence shown here is derived from an EMBL/GenBank/DDBJ whole genome shotgun (WGS) entry which is preliminary data.</text>
</comment>
<sequence length="206" mass="22683">MLESILLVSLLCVDSFVVSFGYGTNNIKLPIKSINIITLVSSLVLGISLFLGSIISRILTPSITLAICFSILFLIGSLRLFESILKSYLRRKSINSRNYTFNIFDVKFNIDMSVAKECLDRNKTKIVGVKEAFSIALACSLDGMAIGFGAALVGINYIEVIILSFIFNTIVLILGSFIGRKINEKISLNLSWISGLLLIIIAFMKL</sequence>